<proteinExistence type="inferred from homology"/>
<feature type="domain" description="AGC-kinase C-terminal" evidence="9">
    <location>
        <begin position="342"/>
        <end position="394"/>
    </location>
</feature>
<evidence type="ECO:0000256" key="1">
    <source>
        <dbReference type="ARBA" id="ARBA00022527"/>
    </source>
</evidence>
<dbReference type="Pfam" id="PF00069">
    <property type="entry name" value="Pkinase"/>
    <property type="match status" value="1"/>
</dbReference>
<dbReference type="Gene3D" id="1.10.510.10">
    <property type="entry name" value="Transferase(Phosphotransferase) domain 1"/>
    <property type="match status" value="1"/>
</dbReference>
<dbReference type="GO" id="GO:0005829">
    <property type="term" value="C:cytosol"/>
    <property type="evidence" value="ECO:0007669"/>
    <property type="project" value="TreeGrafter"/>
</dbReference>
<dbReference type="PROSITE" id="PS00108">
    <property type="entry name" value="PROTEIN_KINASE_ST"/>
    <property type="match status" value="1"/>
</dbReference>
<dbReference type="FunFam" id="1.10.510.10:FF:000005">
    <property type="entry name" value="cAMP-dependent protein kinase catalytic subunit alpha"/>
    <property type="match status" value="1"/>
</dbReference>
<dbReference type="PANTHER" id="PTHR24353">
    <property type="entry name" value="CYCLIC NUCLEOTIDE-DEPENDENT PROTEIN KINASE"/>
    <property type="match status" value="1"/>
</dbReference>
<dbReference type="PROSITE" id="PS00107">
    <property type="entry name" value="PROTEIN_KINASE_ATP"/>
    <property type="match status" value="1"/>
</dbReference>
<dbReference type="SMART" id="SM00220">
    <property type="entry name" value="S_TKc"/>
    <property type="match status" value="1"/>
</dbReference>
<dbReference type="AlphaFoldDB" id="A0A6J2T094"/>
<evidence type="ECO:0000256" key="2">
    <source>
        <dbReference type="ARBA" id="ARBA00022679"/>
    </source>
</evidence>
<dbReference type="Gene3D" id="3.30.200.20">
    <property type="entry name" value="Phosphorylase Kinase, domain 1"/>
    <property type="match status" value="1"/>
</dbReference>
<evidence type="ECO:0000256" key="5">
    <source>
        <dbReference type="ARBA" id="ARBA00022840"/>
    </source>
</evidence>
<evidence type="ECO:0000256" key="6">
    <source>
        <dbReference type="PROSITE-ProRule" id="PRU10141"/>
    </source>
</evidence>
<evidence type="ECO:0000256" key="4">
    <source>
        <dbReference type="ARBA" id="ARBA00022777"/>
    </source>
</evidence>
<dbReference type="RefSeq" id="XP_030370301.1">
    <property type="nucleotide sequence ID" value="XM_030514441.1"/>
</dbReference>
<organism evidence="10 11">
    <name type="scientific">Drosophila lebanonensis</name>
    <name type="common">Fruit fly</name>
    <name type="synonym">Scaptodrosophila lebanonensis</name>
    <dbReference type="NCBI Taxonomy" id="7225"/>
    <lineage>
        <taxon>Eukaryota</taxon>
        <taxon>Metazoa</taxon>
        <taxon>Ecdysozoa</taxon>
        <taxon>Arthropoda</taxon>
        <taxon>Hexapoda</taxon>
        <taxon>Insecta</taxon>
        <taxon>Pterygota</taxon>
        <taxon>Neoptera</taxon>
        <taxon>Endopterygota</taxon>
        <taxon>Diptera</taxon>
        <taxon>Brachycera</taxon>
        <taxon>Muscomorpha</taxon>
        <taxon>Ephydroidea</taxon>
        <taxon>Drosophilidae</taxon>
        <taxon>Scaptodrosophila</taxon>
    </lineage>
</organism>
<evidence type="ECO:0000313" key="11">
    <source>
        <dbReference type="RefSeq" id="XP_030370301.1"/>
    </source>
</evidence>
<evidence type="ECO:0000313" key="10">
    <source>
        <dbReference type="Proteomes" id="UP000504634"/>
    </source>
</evidence>
<keyword evidence="5 6" id="KW-0067">ATP-binding</keyword>
<dbReference type="SUPFAM" id="SSF56112">
    <property type="entry name" value="Protein kinase-like (PK-like)"/>
    <property type="match status" value="1"/>
</dbReference>
<dbReference type="InterPro" id="IPR011009">
    <property type="entry name" value="Kinase-like_dom_sf"/>
</dbReference>
<dbReference type="GeneID" id="115620933"/>
<protein>
    <submittedName>
        <fullName evidence="11">cAMP-dependent protein kinase catalytic subunit 2</fullName>
    </submittedName>
</protein>
<dbReference type="GO" id="GO:0007476">
    <property type="term" value="P:imaginal disc-derived wing morphogenesis"/>
    <property type="evidence" value="ECO:0007669"/>
    <property type="project" value="UniProtKB-ARBA"/>
</dbReference>
<dbReference type="InterPro" id="IPR008271">
    <property type="entry name" value="Ser/Thr_kinase_AS"/>
</dbReference>
<accession>A0A6J2T094</accession>
<dbReference type="PANTHER" id="PTHR24353:SF152">
    <property type="entry name" value="UT01108P-RELATED"/>
    <property type="match status" value="1"/>
</dbReference>
<name>A0A6J2T094_DROLE</name>
<evidence type="ECO:0000259" key="8">
    <source>
        <dbReference type="PROSITE" id="PS50011"/>
    </source>
</evidence>
<dbReference type="Proteomes" id="UP000504634">
    <property type="component" value="Unplaced"/>
</dbReference>
<keyword evidence="4 11" id="KW-0418">Kinase</keyword>
<dbReference type="GO" id="GO:0005634">
    <property type="term" value="C:nucleus"/>
    <property type="evidence" value="ECO:0007669"/>
    <property type="project" value="TreeGrafter"/>
</dbReference>
<feature type="domain" description="Protein kinase" evidence="8">
    <location>
        <begin position="85"/>
        <end position="341"/>
    </location>
</feature>
<dbReference type="PROSITE" id="PS50011">
    <property type="entry name" value="PROTEIN_KINASE_DOM"/>
    <property type="match status" value="1"/>
</dbReference>
<keyword evidence="3 6" id="KW-0547">Nucleotide-binding</keyword>
<gene>
    <name evidence="11" type="primary">LOC115620933</name>
</gene>
<dbReference type="SMART" id="SM00133">
    <property type="entry name" value="S_TK_X"/>
    <property type="match status" value="1"/>
</dbReference>
<reference evidence="11" key="1">
    <citation type="submission" date="2025-08" db="UniProtKB">
        <authorList>
            <consortium name="RefSeq"/>
        </authorList>
    </citation>
    <scope>IDENTIFICATION</scope>
    <source>
        <strain evidence="11">11010-0011.00</strain>
        <tissue evidence="11">Whole body</tissue>
    </source>
</reference>
<evidence type="ECO:0000259" key="9">
    <source>
        <dbReference type="PROSITE" id="PS51285"/>
    </source>
</evidence>
<evidence type="ECO:0000256" key="3">
    <source>
        <dbReference type="ARBA" id="ARBA00022741"/>
    </source>
</evidence>
<evidence type="ECO:0000256" key="7">
    <source>
        <dbReference type="RuleBase" id="RU000304"/>
    </source>
</evidence>
<sequence length="394" mass="45757">MNVPEISKHLTDELTLQAIKSDVFSSFHKFKKRRLKPNNCPPAVTSNSHFSSKEDYAITLDNLAKEFDERWTQTQPSPYTNLENYLQRAVLGNGSFGTVMLVKERSGKNYYAAKMMNKEDLVRLKQVQHVHNEKSVLNAVRFPFLVHLIDSTKDFDYLYLVLPFINGGELFSYHRKVRKFNEKQSRFYATQVLLGLEYMHRMSLLYRDLKPENILLDAKGYIKLTDFGFAKRVEGRTATLCGTPEYLAPEIIQLKPYNKSVDWWAFGILVYEFVAGRSPFSAHNRDVIMMYSKICMGDYRVPTYFTTQLKSLVENLVCVETAKRLGSTGDDAIELKNHAWFQGVDWYAVLNQEINPPYIPTVSNIEDISNFDNFESKSRIKSKVNRHPELFHFF</sequence>
<dbReference type="InterPro" id="IPR000961">
    <property type="entry name" value="AGC-kinase_C"/>
</dbReference>
<dbReference type="GO" id="GO:0004691">
    <property type="term" value="F:cAMP-dependent protein kinase activity"/>
    <property type="evidence" value="ECO:0007669"/>
    <property type="project" value="TreeGrafter"/>
</dbReference>
<keyword evidence="10" id="KW-1185">Reference proteome</keyword>
<dbReference type="CTD" id="43644"/>
<keyword evidence="1 7" id="KW-0723">Serine/threonine-protein kinase</keyword>
<comment type="similarity">
    <text evidence="7">Belongs to the protein kinase superfamily.</text>
</comment>
<dbReference type="InterPro" id="IPR000719">
    <property type="entry name" value="Prot_kinase_dom"/>
</dbReference>
<feature type="binding site" evidence="6">
    <location>
        <position position="114"/>
    </location>
    <ligand>
        <name>ATP</name>
        <dbReference type="ChEBI" id="CHEBI:30616"/>
    </ligand>
</feature>
<keyword evidence="2" id="KW-0808">Transferase</keyword>
<dbReference type="OrthoDB" id="63267at2759"/>
<dbReference type="GO" id="GO:0005524">
    <property type="term" value="F:ATP binding"/>
    <property type="evidence" value="ECO:0007669"/>
    <property type="project" value="UniProtKB-UniRule"/>
</dbReference>
<dbReference type="PROSITE" id="PS51285">
    <property type="entry name" value="AGC_KINASE_CTER"/>
    <property type="match status" value="1"/>
</dbReference>
<dbReference type="GO" id="GO:0005952">
    <property type="term" value="C:cAMP-dependent protein kinase complex"/>
    <property type="evidence" value="ECO:0007669"/>
    <property type="project" value="TreeGrafter"/>
</dbReference>
<dbReference type="InterPro" id="IPR017441">
    <property type="entry name" value="Protein_kinase_ATP_BS"/>
</dbReference>